<name>A0ABN3T0Y0_9ACTN</name>
<reference evidence="2 3" key="1">
    <citation type="journal article" date="2019" name="Int. J. Syst. Evol. Microbiol.">
        <title>The Global Catalogue of Microorganisms (GCM) 10K type strain sequencing project: providing services to taxonomists for standard genome sequencing and annotation.</title>
        <authorList>
            <consortium name="The Broad Institute Genomics Platform"/>
            <consortium name="The Broad Institute Genome Sequencing Center for Infectious Disease"/>
            <person name="Wu L."/>
            <person name="Ma J."/>
        </authorList>
    </citation>
    <scope>NUCLEOTIDE SEQUENCE [LARGE SCALE GENOMIC DNA]</scope>
    <source>
        <strain evidence="2 3">JCM 6835</strain>
    </source>
</reference>
<evidence type="ECO:0000259" key="1">
    <source>
        <dbReference type="Pfam" id="PF18476"/>
    </source>
</evidence>
<gene>
    <name evidence="2" type="ORF">GCM10010412_079970</name>
</gene>
<dbReference type="Proteomes" id="UP001501666">
    <property type="component" value="Unassembled WGS sequence"/>
</dbReference>
<evidence type="ECO:0000313" key="3">
    <source>
        <dbReference type="Proteomes" id="UP001501666"/>
    </source>
</evidence>
<protein>
    <recommendedName>
        <fullName evidence="1">PIN like domain-containing protein</fullName>
    </recommendedName>
</protein>
<organism evidence="2 3">
    <name type="scientific">Nonomuraea recticatena</name>
    <dbReference type="NCBI Taxonomy" id="46178"/>
    <lineage>
        <taxon>Bacteria</taxon>
        <taxon>Bacillati</taxon>
        <taxon>Actinomycetota</taxon>
        <taxon>Actinomycetes</taxon>
        <taxon>Streptosporangiales</taxon>
        <taxon>Streptosporangiaceae</taxon>
        <taxon>Nonomuraea</taxon>
    </lineage>
</organism>
<dbReference type="InterPro" id="IPR041578">
    <property type="entry name" value="PIN_8"/>
</dbReference>
<feature type="domain" description="PIN like" evidence="1">
    <location>
        <begin position="41"/>
        <end position="263"/>
    </location>
</feature>
<evidence type="ECO:0000313" key="2">
    <source>
        <dbReference type="EMBL" id="GAA2690366.1"/>
    </source>
</evidence>
<keyword evidence="3" id="KW-1185">Reference proteome</keyword>
<dbReference type="Pfam" id="PF18476">
    <property type="entry name" value="PIN_8"/>
    <property type="match status" value="1"/>
</dbReference>
<sequence>MKSGDESAGNGDSTASGLRDVFPGYFLPSDEELREFISDGLVAFDTNALFDIYRFNLQARSEFVAALRLLDGRLWIPNRVGLEVLERRLEVIKECAEANPSFDGEIRKLFDAVSQQIRSFGNRRGLTNQQMSSLQAVADRAYLEISSQASGFFDFDLTVDGSIRGDKILAELEEILKGKIGGPLKDLKLEEAEGARRVAEKIPPGYADHKKDPERAIGDYLVWRQLLAEAASRAKPVMLVTNDQKPDWVREVLGKKIGPRPELVAEMLNVAGAPFHLATVKSFLLLAQKYLGAEVSPTTVTQAQQFSASALGSNRGQSYVLAMRSAFAAVGWPVFETNVDGFIDLIVDTRLGRADLVVKVYREAPLPSAIVTELIDYAERAQHSAVVLVSHTRLTNSAHEKLLRRGTVGFVKWSPDDGGEILCSKLIDELRRIGVNGD</sequence>
<dbReference type="EMBL" id="BAAATE010000031">
    <property type="protein sequence ID" value="GAA2690366.1"/>
    <property type="molecule type" value="Genomic_DNA"/>
</dbReference>
<accession>A0ABN3T0Y0</accession>
<proteinExistence type="predicted"/>
<comment type="caution">
    <text evidence="2">The sequence shown here is derived from an EMBL/GenBank/DDBJ whole genome shotgun (WGS) entry which is preliminary data.</text>
</comment>